<evidence type="ECO:0008006" key="4">
    <source>
        <dbReference type="Google" id="ProtNLM"/>
    </source>
</evidence>
<gene>
    <name evidence="2" type="ORF">DTL42_13415</name>
</gene>
<proteinExistence type="predicted"/>
<name>A0A368KQH6_9BACT</name>
<reference evidence="2 3" key="1">
    <citation type="submission" date="2018-07" db="EMBL/GenBank/DDBJ databases">
        <title>Comparative genomes isolates from brazilian mangrove.</title>
        <authorList>
            <person name="De Araujo J.E."/>
            <person name="Taketani R.G."/>
            <person name="Silva M.C.P."/>
            <person name="Lourenco M.V."/>
            <person name="Oliveira V.M."/>
            <person name="Andreote F.D."/>
        </authorList>
    </citation>
    <scope>NUCLEOTIDE SEQUENCE [LARGE SCALE GENOMIC DNA]</scope>
    <source>
        <strain evidence="2 3">HEX PRIS-MGV</strain>
    </source>
</reference>
<organism evidence="2 3">
    <name type="scientific">Bremerella cremea</name>
    <dbReference type="NCBI Taxonomy" id="1031537"/>
    <lineage>
        <taxon>Bacteria</taxon>
        <taxon>Pseudomonadati</taxon>
        <taxon>Planctomycetota</taxon>
        <taxon>Planctomycetia</taxon>
        <taxon>Pirellulales</taxon>
        <taxon>Pirellulaceae</taxon>
        <taxon>Bremerella</taxon>
    </lineage>
</organism>
<evidence type="ECO:0000313" key="2">
    <source>
        <dbReference type="EMBL" id="RCS48318.1"/>
    </source>
</evidence>
<dbReference type="PROSITE" id="PS51257">
    <property type="entry name" value="PROKAR_LIPOPROTEIN"/>
    <property type="match status" value="1"/>
</dbReference>
<dbReference type="Proteomes" id="UP000253562">
    <property type="component" value="Unassembled WGS sequence"/>
</dbReference>
<feature type="chain" id="PRO_5016603932" description="Carboxypeptidase regulatory-like domain-containing protein" evidence="1">
    <location>
        <begin position="24"/>
        <end position="142"/>
    </location>
</feature>
<dbReference type="AlphaFoldDB" id="A0A368KQH6"/>
<accession>A0A368KQH6</accession>
<dbReference type="OrthoDB" id="291697at2"/>
<keyword evidence="1" id="KW-0732">Signal</keyword>
<dbReference type="EMBL" id="QPEX01000025">
    <property type="protein sequence ID" value="RCS48318.1"/>
    <property type="molecule type" value="Genomic_DNA"/>
</dbReference>
<evidence type="ECO:0000313" key="3">
    <source>
        <dbReference type="Proteomes" id="UP000253562"/>
    </source>
</evidence>
<protein>
    <recommendedName>
        <fullName evidence="4">Carboxypeptidase regulatory-like domain-containing protein</fullName>
    </recommendedName>
</protein>
<feature type="signal peptide" evidence="1">
    <location>
        <begin position="1"/>
        <end position="23"/>
    </location>
</feature>
<comment type="caution">
    <text evidence="2">The sequence shown here is derived from an EMBL/GenBank/DDBJ whole genome shotgun (WGS) entry which is preliminary data.</text>
</comment>
<sequence>MTRLPFAASLLALGLLSFTVGCGAEKSDTVTVKGNVTVDGEPLEKGSITFLAADGATPASGGTIEEGKYTAEIIPGEKKVMVLGTKVVGQELVLEGVPDSGTRDKIKTITHANYNAMELTPLKASITGSAEGVDFALTKDGK</sequence>
<dbReference type="RefSeq" id="WP_114369247.1">
    <property type="nucleotide sequence ID" value="NZ_QPEX01000025.1"/>
</dbReference>
<evidence type="ECO:0000256" key="1">
    <source>
        <dbReference type="SAM" id="SignalP"/>
    </source>
</evidence>